<dbReference type="EMBL" id="LGFO01000038">
    <property type="protein sequence ID" value="KUK36822.1"/>
    <property type="molecule type" value="Genomic_DNA"/>
</dbReference>
<protein>
    <submittedName>
        <fullName evidence="2">Uncharacterized protein</fullName>
    </submittedName>
</protein>
<sequence>MKIDRILKCVPTPKPATGSFGGHPAIDKMLVIPRAGSGARQPLSDHAKMGWFGETPLVSPPATLYHRKAGNYTARKSPRPYPRPGRPGLLKTSTDKKKPRLENRRGRLPCGTVRLQRTPVGTNISIIPTIAAAINAPKTVTRRPGMMNWSR</sequence>
<accession>A0A101FGZ6</accession>
<reference evidence="3" key="1">
    <citation type="journal article" date="2015" name="MBio">
        <title>Genome-Resolved Metagenomic Analysis Reveals Roles for Candidate Phyla and Other Microbial Community Members in Biogeochemical Transformations in Oil Reservoirs.</title>
        <authorList>
            <person name="Hu P."/>
            <person name="Tom L."/>
            <person name="Singh A."/>
            <person name="Thomas B.C."/>
            <person name="Baker B.J."/>
            <person name="Piceno Y.M."/>
            <person name="Andersen G.L."/>
            <person name="Banfield J.F."/>
        </authorList>
    </citation>
    <scope>NUCLEOTIDE SEQUENCE [LARGE SCALE GENOMIC DNA]</scope>
</reference>
<feature type="compositionally biased region" description="Basic and acidic residues" evidence="1">
    <location>
        <begin position="93"/>
        <end position="105"/>
    </location>
</feature>
<dbReference type="AlphaFoldDB" id="A0A101FGZ6"/>
<evidence type="ECO:0000313" key="3">
    <source>
        <dbReference type="Proteomes" id="UP000053326"/>
    </source>
</evidence>
<dbReference type="Proteomes" id="UP000053326">
    <property type="component" value="Unassembled WGS sequence"/>
</dbReference>
<proteinExistence type="predicted"/>
<feature type="region of interest" description="Disordered" evidence="1">
    <location>
        <begin position="62"/>
        <end position="106"/>
    </location>
</feature>
<comment type="caution">
    <text evidence="2">The sequence shown here is derived from an EMBL/GenBank/DDBJ whole genome shotgun (WGS) entry which is preliminary data.</text>
</comment>
<gene>
    <name evidence="2" type="ORF">XD66_0480</name>
</gene>
<organism evidence="2 3">
    <name type="scientific">Thermacetogenium phaeum</name>
    <dbReference type="NCBI Taxonomy" id="85874"/>
    <lineage>
        <taxon>Bacteria</taxon>
        <taxon>Bacillati</taxon>
        <taxon>Bacillota</taxon>
        <taxon>Clostridia</taxon>
        <taxon>Thermoanaerobacterales</taxon>
        <taxon>Thermoanaerobacteraceae</taxon>
        <taxon>Thermacetogenium</taxon>
    </lineage>
</organism>
<name>A0A101FGZ6_9THEO</name>
<evidence type="ECO:0000256" key="1">
    <source>
        <dbReference type="SAM" id="MobiDB-lite"/>
    </source>
</evidence>
<evidence type="ECO:0000313" key="2">
    <source>
        <dbReference type="EMBL" id="KUK36822.1"/>
    </source>
</evidence>